<organism evidence="2 3">
    <name type="scientific">Aspergillus wentii DTO 134E9</name>
    <dbReference type="NCBI Taxonomy" id="1073089"/>
    <lineage>
        <taxon>Eukaryota</taxon>
        <taxon>Fungi</taxon>
        <taxon>Dikarya</taxon>
        <taxon>Ascomycota</taxon>
        <taxon>Pezizomycotina</taxon>
        <taxon>Eurotiomycetes</taxon>
        <taxon>Eurotiomycetidae</taxon>
        <taxon>Eurotiales</taxon>
        <taxon>Aspergillaceae</taxon>
        <taxon>Aspergillus</taxon>
        <taxon>Aspergillus subgen. Cremei</taxon>
    </lineage>
</organism>
<evidence type="ECO:0000256" key="1">
    <source>
        <dbReference type="SAM" id="SignalP"/>
    </source>
</evidence>
<evidence type="ECO:0000313" key="2">
    <source>
        <dbReference type="EMBL" id="OJJ32561.1"/>
    </source>
</evidence>
<dbReference type="RefSeq" id="XP_040686238.1">
    <property type="nucleotide sequence ID" value="XM_040838876.1"/>
</dbReference>
<evidence type="ECO:0008006" key="4">
    <source>
        <dbReference type="Google" id="ProtNLM"/>
    </source>
</evidence>
<name>A0A1L9RCB9_ASPWE</name>
<gene>
    <name evidence="2" type="ORF">ASPWEDRAFT_670084</name>
</gene>
<dbReference type="GeneID" id="63754724"/>
<dbReference type="EMBL" id="KV878215">
    <property type="protein sequence ID" value="OJJ32561.1"/>
    <property type="molecule type" value="Genomic_DNA"/>
</dbReference>
<keyword evidence="1" id="KW-0732">Signal</keyword>
<dbReference type="AlphaFoldDB" id="A0A1L9RCB9"/>
<feature type="signal peptide" evidence="1">
    <location>
        <begin position="1"/>
        <end position="21"/>
    </location>
</feature>
<dbReference type="Proteomes" id="UP000184383">
    <property type="component" value="Unassembled WGS sequence"/>
</dbReference>
<proteinExistence type="predicted"/>
<sequence>MSYFSFFCLVWVSSQLSFTLTGTSTRAPGDENAETNDPSLSLSPLCLKWGFVNSRSGKSSLEAWESRLWVLMWSSKSYEFVNGDLQCRHWYLNEWLLTWLSNSCCSPNSRSQCSHRYLGSWLIFPISRLRKERSLARWCADLSSLWDCKMAGLRGWSSKRPVGNLFPSNLIQATFAASSLACSIESKLYHLCTGIFSS</sequence>
<keyword evidence="3" id="KW-1185">Reference proteome</keyword>
<feature type="chain" id="PRO_5012838056" description="Secreted protein" evidence="1">
    <location>
        <begin position="22"/>
        <end position="198"/>
    </location>
</feature>
<protein>
    <recommendedName>
        <fullName evidence="4">Secreted protein</fullName>
    </recommendedName>
</protein>
<evidence type="ECO:0000313" key="3">
    <source>
        <dbReference type="Proteomes" id="UP000184383"/>
    </source>
</evidence>
<accession>A0A1L9RCB9</accession>
<dbReference type="VEuPathDB" id="FungiDB:ASPWEDRAFT_670084"/>
<reference evidence="3" key="1">
    <citation type="journal article" date="2017" name="Genome Biol.">
        <title>Comparative genomics reveals high biological diversity and specific adaptations in the industrially and medically important fungal genus Aspergillus.</title>
        <authorList>
            <person name="de Vries R.P."/>
            <person name="Riley R."/>
            <person name="Wiebenga A."/>
            <person name="Aguilar-Osorio G."/>
            <person name="Amillis S."/>
            <person name="Uchima C.A."/>
            <person name="Anderluh G."/>
            <person name="Asadollahi M."/>
            <person name="Askin M."/>
            <person name="Barry K."/>
            <person name="Battaglia E."/>
            <person name="Bayram O."/>
            <person name="Benocci T."/>
            <person name="Braus-Stromeyer S.A."/>
            <person name="Caldana C."/>
            <person name="Canovas D."/>
            <person name="Cerqueira G.C."/>
            <person name="Chen F."/>
            <person name="Chen W."/>
            <person name="Choi C."/>
            <person name="Clum A."/>
            <person name="Dos Santos R.A."/>
            <person name="Damasio A.R."/>
            <person name="Diallinas G."/>
            <person name="Emri T."/>
            <person name="Fekete E."/>
            <person name="Flipphi M."/>
            <person name="Freyberg S."/>
            <person name="Gallo A."/>
            <person name="Gournas C."/>
            <person name="Habgood R."/>
            <person name="Hainaut M."/>
            <person name="Harispe M.L."/>
            <person name="Henrissat B."/>
            <person name="Hilden K.S."/>
            <person name="Hope R."/>
            <person name="Hossain A."/>
            <person name="Karabika E."/>
            <person name="Karaffa L."/>
            <person name="Karanyi Z."/>
            <person name="Krasevec N."/>
            <person name="Kuo A."/>
            <person name="Kusch H."/>
            <person name="LaButti K."/>
            <person name="Lagendijk E.L."/>
            <person name="Lapidus A."/>
            <person name="Levasseur A."/>
            <person name="Lindquist E."/>
            <person name="Lipzen A."/>
            <person name="Logrieco A.F."/>
            <person name="MacCabe A."/>
            <person name="Maekelae M.R."/>
            <person name="Malavazi I."/>
            <person name="Melin P."/>
            <person name="Meyer V."/>
            <person name="Mielnichuk N."/>
            <person name="Miskei M."/>
            <person name="Molnar A.P."/>
            <person name="Mule G."/>
            <person name="Ngan C.Y."/>
            <person name="Orejas M."/>
            <person name="Orosz E."/>
            <person name="Ouedraogo J.P."/>
            <person name="Overkamp K.M."/>
            <person name="Park H.-S."/>
            <person name="Perrone G."/>
            <person name="Piumi F."/>
            <person name="Punt P.J."/>
            <person name="Ram A.F."/>
            <person name="Ramon A."/>
            <person name="Rauscher S."/>
            <person name="Record E."/>
            <person name="Riano-Pachon D.M."/>
            <person name="Robert V."/>
            <person name="Roehrig J."/>
            <person name="Ruller R."/>
            <person name="Salamov A."/>
            <person name="Salih N.S."/>
            <person name="Samson R.A."/>
            <person name="Sandor E."/>
            <person name="Sanguinetti M."/>
            <person name="Schuetze T."/>
            <person name="Sepcic K."/>
            <person name="Shelest E."/>
            <person name="Sherlock G."/>
            <person name="Sophianopoulou V."/>
            <person name="Squina F.M."/>
            <person name="Sun H."/>
            <person name="Susca A."/>
            <person name="Todd R.B."/>
            <person name="Tsang A."/>
            <person name="Unkles S.E."/>
            <person name="van de Wiele N."/>
            <person name="van Rossen-Uffink D."/>
            <person name="Oliveira J.V."/>
            <person name="Vesth T.C."/>
            <person name="Visser J."/>
            <person name="Yu J.-H."/>
            <person name="Zhou M."/>
            <person name="Andersen M.R."/>
            <person name="Archer D.B."/>
            <person name="Baker S.E."/>
            <person name="Benoit I."/>
            <person name="Brakhage A.A."/>
            <person name="Braus G.H."/>
            <person name="Fischer R."/>
            <person name="Frisvad J.C."/>
            <person name="Goldman G.H."/>
            <person name="Houbraken J."/>
            <person name="Oakley B."/>
            <person name="Pocsi I."/>
            <person name="Scazzocchio C."/>
            <person name="Seiboth B."/>
            <person name="vanKuyk P.A."/>
            <person name="Wortman J."/>
            <person name="Dyer P.S."/>
            <person name="Grigoriev I.V."/>
        </authorList>
    </citation>
    <scope>NUCLEOTIDE SEQUENCE [LARGE SCALE GENOMIC DNA]</scope>
    <source>
        <strain evidence="3">DTO 134E9</strain>
    </source>
</reference>